<dbReference type="SUPFAM" id="SSF52833">
    <property type="entry name" value="Thioredoxin-like"/>
    <property type="match status" value="1"/>
</dbReference>
<dbReference type="EMBL" id="JQ247772">
    <property type="protein sequence ID" value="AFU73930.1"/>
    <property type="molecule type" value="Genomic_DNA"/>
</dbReference>
<name>V9LTQ2_CRIME</name>
<evidence type="ECO:0000259" key="1">
    <source>
        <dbReference type="Pfam" id="PF01323"/>
    </source>
</evidence>
<protein>
    <submittedName>
        <fullName evidence="2">DSBA oxidoreductase</fullName>
    </submittedName>
</protein>
<proteinExistence type="predicted"/>
<organism evidence="2">
    <name type="scientific">Crithidia mellificae</name>
    <dbReference type="NCBI Taxonomy" id="796356"/>
    <lineage>
        <taxon>Eukaryota</taxon>
        <taxon>Discoba</taxon>
        <taxon>Euglenozoa</taxon>
        <taxon>Kinetoplastea</taxon>
        <taxon>Metakinetoplastina</taxon>
        <taxon>Trypanosomatida</taxon>
        <taxon>Trypanosomatidae</taxon>
        <taxon>Leishmaniinae</taxon>
        <taxon>Crithidia</taxon>
    </lineage>
</organism>
<dbReference type="Pfam" id="PF01323">
    <property type="entry name" value="DSBA"/>
    <property type="match status" value="1"/>
</dbReference>
<dbReference type="Gene3D" id="3.40.30.10">
    <property type="entry name" value="Glutaredoxin"/>
    <property type="match status" value="1"/>
</dbReference>
<dbReference type="InterPro" id="IPR001853">
    <property type="entry name" value="DSBA-like_thioredoxin_dom"/>
</dbReference>
<dbReference type="GO" id="GO:0016491">
    <property type="term" value="F:oxidoreductase activity"/>
    <property type="evidence" value="ECO:0007669"/>
    <property type="project" value="InterPro"/>
</dbReference>
<sequence>MPEKRVVVSVTSDVACPWCWVGKRAIEAAAARLNASNPDSPFELELHWKPFQLMPDIAPGTTMNFFDHLVKVYGNPRIVEQWTQHPETIPMNRSCAASKLPNIEFRYTAQNVSFSTYRAHTLLTYTGPIQKNWAAQNRLKEAMLRMTHKEGKNLDSLEALLAASKEAGVAKTQQEVETILNDAKVKALLDEELRAYRRLPQFDGVPYFAFPNGKNFSGGQPLEVFEAALTEVLNEQ</sequence>
<dbReference type="PANTHER" id="PTHR13887:SF41">
    <property type="entry name" value="THIOREDOXIN SUPERFAMILY PROTEIN"/>
    <property type="match status" value="1"/>
</dbReference>
<evidence type="ECO:0000313" key="2">
    <source>
        <dbReference type="EMBL" id="AFU73930.1"/>
    </source>
</evidence>
<dbReference type="AlphaFoldDB" id="V9LTQ2"/>
<reference evidence="2" key="1">
    <citation type="submission" date="2011-12" db="EMBL/GenBank/DDBJ databases">
        <title>The Crithidia mellificae genome.</title>
        <authorList>
            <person name="Runckel C."/>
            <person name="Flenniken M."/>
            <person name="Ruby J.G."/>
            <person name="DeRisi J."/>
        </authorList>
    </citation>
    <scope>NUCLEOTIDE SEQUENCE</scope>
    <source>
        <strain evidence="2">SF</strain>
    </source>
</reference>
<dbReference type="InterPro" id="IPR036249">
    <property type="entry name" value="Thioredoxin-like_sf"/>
</dbReference>
<feature type="domain" description="DSBA-like thioredoxin" evidence="1">
    <location>
        <begin position="8"/>
        <end position="229"/>
    </location>
</feature>
<dbReference type="PANTHER" id="PTHR13887">
    <property type="entry name" value="GLUTATHIONE S-TRANSFERASE KAPPA"/>
    <property type="match status" value="1"/>
</dbReference>
<accession>V9LTQ2</accession>